<reference evidence="7" key="3">
    <citation type="submission" date="2022-01" db="UniProtKB">
        <authorList>
            <consortium name="EnsemblPlants"/>
        </authorList>
    </citation>
    <scope>IDENTIFICATION</scope>
    <source>
        <strain evidence="7">subsp. vulgare</strain>
    </source>
</reference>
<feature type="domain" description="TF-B3" evidence="6">
    <location>
        <begin position="1"/>
        <end position="85"/>
    </location>
</feature>
<evidence type="ECO:0000259" key="6">
    <source>
        <dbReference type="PROSITE" id="PS50863"/>
    </source>
</evidence>
<keyword evidence="2" id="KW-0805">Transcription regulation</keyword>
<dbReference type="Proteomes" id="UP000011116">
    <property type="component" value="Chromosome 3H"/>
</dbReference>
<protein>
    <recommendedName>
        <fullName evidence="6">TF-B3 domain-containing protein</fullName>
    </recommendedName>
</protein>
<dbReference type="SMR" id="A0A8I7B4X8"/>
<evidence type="ECO:0000313" key="7">
    <source>
        <dbReference type="EnsemblPlants" id="HORVU.MOREX.r3.3HG0237210.1.CDS1"/>
    </source>
</evidence>
<dbReference type="GO" id="GO:0003677">
    <property type="term" value="F:DNA binding"/>
    <property type="evidence" value="ECO:0007669"/>
    <property type="project" value="UniProtKB-KW"/>
</dbReference>
<evidence type="ECO:0000256" key="1">
    <source>
        <dbReference type="ARBA" id="ARBA00004123"/>
    </source>
</evidence>
<comment type="subcellular location">
    <subcellularLocation>
        <location evidence="1">Nucleus</location>
    </subcellularLocation>
</comment>
<keyword evidence="3" id="KW-0238">DNA-binding</keyword>
<evidence type="ECO:0000256" key="3">
    <source>
        <dbReference type="ARBA" id="ARBA00023125"/>
    </source>
</evidence>
<keyword evidence="8" id="KW-1185">Reference proteome</keyword>
<evidence type="ECO:0000256" key="4">
    <source>
        <dbReference type="ARBA" id="ARBA00023163"/>
    </source>
</evidence>
<dbReference type="Gene3D" id="2.40.330.10">
    <property type="entry name" value="DNA-binding pseudobarrel domain"/>
    <property type="match status" value="1"/>
</dbReference>
<sequence>MATKLEAIPMPLHFTKHFPFMLTECKLNMNTGCSWRVTVRLMNDMVTLDQGWATFVVFHEIKIGYMVTFRLVTPDTLKVILFNDEGIEVVIKCGRHDDTFIVTV</sequence>
<dbReference type="AlphaFoldDB" id="A0A8I7B4X8"/>
<dbReference type="Pfam" id="PF02362">
    <property type="entry name" value="B3"/>
    <property type="match status" value="1"/>
</dbReference>
<dbReference type="InterPro" id="IPR050655">
    <property type="entry name" value="Plant_B3_domain"/>
</dbReference>
<proteinExistence type="predicted"/>
<dbReference type="InterPro" id="IPR015300">
    <property type="entry name" value="DNA-bd_pseudobarrel_sf"/>
</dbReference>
<reference evidence="8" key="1">
    <citation type="journal article" date="2012" name="Nature">
        <title>A physical, genetic and functional sequence assembly of the barley genome.</title>
        <authorList>
            <consortium name="The International Barley Genome Sequencing Consortium"/>
            <person name="Mayer K.F."/>
            <person name="Waugh R."/>
            <person name="Brown J.W."/>
            <person name="Schulman A."/>
            <person name="Langridge P."/>
            <person name="Platzer M."/>
            <person name="Fincher G.B."/>
            <person name="Muehlbauer G.J."/>
            <person name="Sato K."/>
            <person name="Close T.J."/>
            <person name="Wise R.P."/>
            <person name="Stein N."/>
        </authorList>
    </citation>
    <scope>NUCLEOTIDE SEQUENCE [LARGE SCALE GENOMIC DNA]</scope>
    <source>
        <strain evidence="8">cv. Morex</strain>
    </source>
</reference>
<evidence type="ECO:0000313" key="8">
    <source>
        <dbReference type="Proteomes" id="UP000011116"/>
    </source>
</evidence>
<keyword evidence="4" id="KW-0804">Transcription</keyword>
<dbReference type="Gramene" id="HORVU.MOREX.r3.3HG0237210.1">
    <property type="protein sequence ID" value="HORVU.MOREX.r3.3HG0237210.1.CDS1"/>
    <property type="gene ID" value="HORVU.MOREX.r3.3HG0237210"/>
</dbReference>
<dbReference type="PANTHER" id="PTHR31920">
    <property type="entry name" value="B3 DOMAIN-CONTAINING"/>
    <property type="match status" value="1"/>
</dbReference>
<dbReference type="GO" id="GO:0005634">
    <property type="term" value="C:nucleus"/>
    <property type="evidence" value="ECO:0007669"/>
    <property type="project" value="UniProtKB-SubCell"/>
</dbReference>
<name>A0A8I7B4X8_HORVV</name>
<keyword evidence="5" id="KW-0539">Nucleus</keyword>
<dbReference type="Gramene" id="HORVU.MOREX.r2.3HG0196890.1">
    <property type="protein sequence ID" value="HORVU.MOREX.r2.3HG0196890.1.CDS.1"/>
    <property type="gene ID" value="HORVU.MOREX.r2.3HG0196890"/>
</dbReference>
<evidence type="ECO:0000256" key="5">
    <source>
        <dbReference type="ARBA" id="ARBA00023242"/>
    </source>
</evidence>
<dbReference type="PROSITE" id="PS50863">
    <property type="entry name" value="B3"/>
    <property type="match status" value="1"/>
</dbReference>
<evidence type="ECO:0000256" key="2">
    <source>
        <dbReference type="ARBA" id="ARBA00023015"/>
    </source>
</evidence>
<dbReference type="SUPFAM" id="SSF101936">
    <property type="entry name" value="DNA-binding pseudobarrel domain"/>
    <property type="match status" value="1"/>
</dbReference>
<reference evidence="7" key="2">
    <citation type="submission" date="2020-10" db="EMBL/GenBank/DDBJ databases">
        <authorList>
            <person name="Scholz U."/>
            <person name="Mascher M."/>
            <person name="Fiebig A."/>
        </authorList>
    </citation>
    <scope>NUCLEOTIDE SEQUENCE [LARGE SCALE GENOMIC DNA]</scope>
    <source>
        <strain evidence="7">cv. Morex</strain>
    </source>
</reference>
<organism evidence="7 8">
    <name type="scientific">Hordeum vulgare subsp. vulgare</name>
    <name type="common">Domesticated barley</name>
    <dbReference type="NCBI Taxonomy" id="112509"/>
    <lineage>
        <taxon>Eukaryota</taxon>
        <taxon>Viridiplantae</taxon>
        <taxon>Streptophyta</taxon>
        <taxon>Embryophyta</taxon>
        <taxon>Tracheophyta</taxon>
        <taxon>Spermatophyta</taxon>
        <taxon>Magnoliopsida</taxon>
        <taxon>Liliopsida</taxon>
        <taxon>Poales</taxon>
        <taxon>Poaceae</taxon>
        <taxon>BOP clade</taxon>
        <taxon>Pooideae</taxon>
        <taxon>Triticodae</taxon>
        <taxon>Triticeae</taxon>
        <taxon>Hordeinae</taxon>
        <taxon>Hordeum</taxon>
    </lineage>
</organism>
<accession>A0A8I7B4X8</accession>
<dbReference type="PANTHER" id="PTHR31920:SF111">
    <property type="entry name" value="B3 DOMAIN-CONTAINING PROTEIN OS03G0621600-RELATED"/>
    <property type="match status" value="1"/>
</dbReference>
<dbReference type="InterPro" id="IPR003340">
    <property type="entry name" value="B3_DNA-bd"/>
</dbReference>
<dbReference type="EnsemblPlants" id="HORVU.MOREX.r3.3HG0237210.1">
    <property type="protein sequence ID" value="HORVU.MOREX.r3.3HG0237210.1.CDS1"/>
    <property type="gene ID" value="HORVU.MOREX.r3.3HG0237210"/>
</dbReference>